<dbReference type="PROSITE" id="PS00061">
    <property type="entry name" value="ADH_SHORT"/>
    <property type="match status" value="1"/>
</dbReference>
<comment type="caution">
    <text evidence="3">The sequence shown here is derived from an EMBL/GenBank/DDBJ whole genome shotgun (WGS) entry which is preliminary data.</text>
</comment>
<sequence length="255" mass="25900">MTVSGPADPGPVAVVTGAARGIGRGIASRLIAGGWTVFGLDTDAGGLARVMDEHGGTAGGFLPIPADTGRREDIERAMAQVEAQAGHLDGLVCNAGIMARAPLERLDPADWDRVLAVNLTGPFLLARAAARLLRAERATGSAGAIVNIASTRARMSEPGTESYAASKGGLVALTHALALSLGPDIRVNSISPGWIDVGGAELGPADHAQHPVGRVGTVADVAGLAAWLLGPESGFVTGADFVIDGGMTRKMIYVE</sequence>
<dbReference type="AlphaFoldDB" id="A0A5R9J8I3"/>
<proteinExistence type="inferred from homology"/>
<dbReference type="InterPro" id="IPR036291">
    <property type="entry name" value="NAD(P)-bd_dom_sf"/>
</dbReference>
<dbReference type="Gene3D" id="3.40.50.720">
    <property type="entry name" value="NAD(P)-binding Rossmann-like Domain"/>
    <property type="match status" value="1"/>
</dbReference>
<dbReference type="RefSeq" id="WP_138325176.1">
    <property type="nucleotide sequence ID" value="NZ_VCDI01000002.1"/>
</dbReference>
<reference evidence="3 4" key="1">
    <citation type="submission" date="2019-05" db="EMBL/GenBank/DDBJ databases">
        <authorList>
            <person name="Pankratov T."/>
            <person name="Grouzdev D."/>
        </authorList>
    </citation>
    <scope>NUCLEOTIDE SEQUENCE [LARGE SCALE GENOMIC DNA]</scope>
    <source>
        <strain evidence="3 4">KEBCLARHB70R</strain>
    </source>
</reference>
<protein>
    <submittedName>
        <fullName evidence="3">SDR family oxidoreductase</fullName>
    </submittedName>
</protein>
<evidence type="ECO:0000313" key="4">
    <source>
        <dbReference type="Proteomes" id="UP000305654"/>
    </source>
</evidence>
<dbReference type="SUPFAM" id="SSF51735">
    <property type="entry name" value="NAD(P)-binding Rossmann-fold domains"/>
    <property type="match status" value="1"/>
</dbReference>
<dbReference type="InterPro" id="IPR020904">
    <property type="entry name" value="Sc_DH/Rdtase_CS"/>
</dbReference>
<gene>
    <name evidence="3" type="ORF">FE263_06630</name>
</gene>
<dbReference type="FunFam" id="3.40.50.720:FF:000084">
    <property type="entry name" value="Short-chain dehydrogenase reductase"/>
    <property type="match status" value="1"/>
</dbReference>
<accession>A0A5R9J8I3</accession>
<keyword evidence="4" id="KW-1185">Reference proteome</keyword>
<organism evidence="3 4">
    <name type="scientific">Lichenicoccus roseus</name>
    <dbReference type="NCBI Taxonomy" id="2683649"/>
    <lineage>
        <taxon>Bacteria</taxon>
        <taxon>Pseudomonadati</taxon>
        <taxon>Pseudomonadota</taxon>
        <taxon>Alphaproteobacteria</taxon>
        <taxon>Acetobacterales</taxon>
        <taxon>Acetobacteraceae</taxon>
        <taxon>Lichenicoccus</taxon>
    </lineage>
</organism>
<dbReference type="Pfam" id="PF13561">
    <property type="entry name" value="adh_short_C2"/>
    <property type="match status" value="1"/>
</dbReference>
<evidence type="ECO:0000256" key="2">
    <source>
        <dbReference type="ARBA" id="ARBA00023002"/>
    </source>
</evidence>
<keyword evidence="2" id="KW-0560">Oxidoreductase</keyword>
<dbReference type="GO" id="GO:0016616">
    <property type="term" value="F:oxidoreductase activity, acting on the CH-OH group of donors, NAD or NADP as acceptor"/>
    <property type="evidence" value="ECO:0007669"/>
    <property type="project" value="TreeGrafter"/>
</dbReference>
<evidence type="ECO:0000313" key="3">
    <source>
        <dbReference type="EMBL" id="TLU73103.1"/>
    </source>
</evidence>
<dbReference type="Proteomes" id="UP000305654">
    <property type="component" value="Unassembled WGS sequence"/>
</dbReference>
<dbReference type="EMBL" id="VCDI01000002">
    <property type="protein sequence ID" value="TLU73103.1"/>
    <property type="molecule type" value="Genomic_DNA"/>
</dbReference>
<dbReference type="InterPro" id="IPR002347">
    <property type="entry name" value="SDR_fam"/>
</dbReference>
<evidence type="ECO:0000256" key="1">
    <source>
        <dbReference type="ARBA" id="ARBA00006484"/>
    </source>
</evidence>
<dbReference type="PRINTS" id="PR00081">
    <property type="entry name" value="GDHRDH"/>
</dbReference>
<dbReference type="PRINTS" id="PR00080">
    <property type="entry name" value="SDRFAMILY"/>
</dbReference>
<dbReference type="PANTHER" id="PTHR42760:SF133">
    <property type="entry name" value="3-OXOACYL-[ACYL-CARRIER-PROTEIN] REDUCTASE"/>
    <property type="match status" value="1"/>
</dbReference>
<comment type="similarity">
    <text evidence="1">Belongs to the short-chain dehydrogenases/reductases (SDR) family.</text>
</comment>
<dbReference type="OrthoDB" id="9790146at2"/>
<name>A0A5R9J8I3_9PROT</name>
<dbReference type="PANTHER" id="PTHR42760">
    <property type="entry name" value="SHORT-CHAIN DEHYDROGENASES/REDUCTASES FAMILY MEMBER"/>
    <property type="match status" value="1"/>
</dbReference>